<dbReference type="Proteomes" id="UP000799092">
    <property type="component" value="Unassembled WGS sequence"/>
</dbReference>
<gene>
    <name evidence="7" type="ORF">GH741_04135</name>
</gene>
<evidence type="ECO:0000313" key="7">
    <source>
        <dbReference type="EMBL" id="MRH41861.1"/>
    </source>
</evidence>
<dbReference type="NCBIfam" id="TIGR01732">
    <property type="entry name" value="tiny_TM_bacill"/>
    <property type="match status" value="1"/>
</dbReference>
<keyword evidence="3 6" id="KW-0812">Transmembrane</keyword>
<dbReference type="RefSeq" id="WP_153735477.1">
    <property type="nucleotide sequence ID" value="NZ_WJNG01000002.1"/>
</dbReference>
<comment type="similarity">
    <text evidence="2">Belongs to the SscA family.</text>
</comment>
<keyword evidence="4 6" id="KW-1133">Transmembrane helix</keyword>
<evidence type="ECO:0000313" key="8">
    <source>
        <dbReference type="Proteomes" id="UP000799092"/>
    </source>
</evidence>
<dbReference type="EMBL" id="WJNG01000002">
    <property type="protein sequence ID" value="MRH41861.1"/>
    <property type="molecule type" value="Genomic_DNA"/>
</dbReference>
<keyword evidence="8" id="KW-1185">Reference proteome</keyword>
<name>A0A6A8DDL1_9BACI</name>
<keyword evidence="5 6" id="KW-0472">Membrane</keyword>
<protein>
    <submittedName>
        <fullName evidence="7">YjcZ family sporulation protein</fullName>
    </submittedName>
</protein>
<evidence type="ECO:0000256" key="6">
    <source>
        <dbReference type="SAM" id="Phobius"/>
    </source>
</evidence>
<dbReference type="AlphaFoldDB" id="A0A6A8DDL1"/>
<reference evidence="7" key="1">
    <citation type="submission" date="2019-11" db="EMBL/GenBank/DDBJ databases">
        <authorList>
            <person name="Li J."/>
        </authorList>
    </citation>
    <scope>NUCLEOTIDE SEQUENCE</scope>
    <source>
        <strain evidence="7">B6B</strain>
    </source>
</reference>
<comment type="caution">
    <text evidence="7">The sequence shown here is derived from an EMBL/GenBank/DDBJ whole genome shotgun (WGS) entry which is preliminary data.</text>
</comment>
<comment type="subcellular location">
    <subcellularLocation>
        <location evidence="1">Membrane</location>
        <topology evidence="1">Single-pass membrane protein</topology>
    </subcellularLocation>
</comment>
<organism evidence="7 8">
    <name type="scientific">Aquibacillus halophilus</name>
    <dbReference type="NCBI Taxonomy" id="930132"/>
    <lineage>
        <taxon>Bacteria</taxon>
        <taxon>Bacillati</taxon>
        <taxon>Bacillota</taxon>
        <taxon>Bacilli</taxon>
        <taxon>Bacillales</taxon>
        <taxon>Bacillaceae</taxon>
        <taxon>Aquibacillus</taxon>
    </lineage>
</organism>
<evidence type="ECO:0000256" key="2">
    <source>
        <dbReference type="ARBA" id="ARBA00010221"/>
    </source>
</evidence>
<proteinExistence type="inferred from homology"/>
<evidence type="ECO:0000256" key="5">
    <source>
        <dbReference type="ARBA" id="ARBA00023136"/>
    </source>
</evidence>
<dbReference type="GO" id="GO:0016020">
    <property type="term" value="C:membrane"/>
    <property type="evidence" value="ECO:0007669"/>
    <property type="project" value="UniProtKB-SubCell"/>
</dbReference>
<feature type="transmembrane region" description="Helical" evidence="6">
    <location>
        <begin position="44"/>
        <end position="62"/>
    </location>
</feature>
<dbReference type="InterPro" id="IPR010070">
    <property type="entry name" value="YjcZ-like"/>
</dbReference>
<dbReference type="Pfam" id="PF09680">
    <property type="entry name" value="YjcZ_2"/>
    <property type="match status" value="1"/>
</dbReference>
<evidence type="ECO:0000256" key="1">
    <source>
        <dbReference type="ARBA" id="ARBA00004167"/>
    </source>
</evidence>
<accession>A0A6A8DDL1</accession>
<evidence type="ECO:0000256" key="4">
    <source>
        <dbReference type="ARBA" id="ARBA00022989"/>
    </source>
</evidence>
<evidence type="ECO:0000256" key="3">
    <source>
        <dbReference type="ARBA" id="ARBA00022692"/>
    </source>
</evidence>
<sequence>MSHFGYGYPYGAVAGYETAGYGAGYCGGYTAAGAGVGYGAGNSFALIVVLFILLIIVGATFYV</sequence>